<protein>
    <submittedName>
        <fullName evidence="1">Uncharacterized protein</fullName>
    </submittedName>
</protein>
<name>A0ACC2H9I7_DALPE</name>
<proteinExistence type="predicted"/>
<evidence type="ECO:0000313" key="1">
    <source>
        <dbReference type="EMBL" id="KAJ8012641.1"/>
    </source>
</evidence>
<dbReference type="EMBL" id="CM055731">
    <property type="protein sequence ID" value="KAJ8012641.1"/>
    <property type="molecule type" value="Genomic_DNA"/>
</dbReference>
<sequence length="89" mass="9736">MQLGEVQGHGVLHGPLTTPLSRRSIRWQTDTTEGWQFCKPLPSLPPNRRGSWVEIFIIVATGTEDNGDGDSGVIIFRRGPDGTAVEGHK</sequence>
<comment type="caution">
    <text evidence="1">The sequence shown here is derived from an EMBL/GenBank/DDBJ whole genome shotgun (WGS) entry which is preliminary data.</text>
</comment>
<reference evidence="1" key="1">
    <citation type="submission" date="2021-05" db="EMBL/GenBank/DDBJ databases">
        <authorList>
            <person name="Pan Q."/>
            <person name="Jouanno E."/>
            <person name="Zahm M."/>
            <person name="Klopp C."/>
            <person name="Cabau C."/>
            <person name="Louis A."/>
            <person name="Berthelot C."/>
            <person name="Parey E."/>
            <person name="Roest Crollius H."/>
            <person name="Montfort J."/>
            <person name="Robinson-Rechavi M."/>
            <person name="Bouchez O."/>
            <person name="Lampietro C."/>
            <person name="Lopez Roques C."/>
            <person name="Donnadieu C."/>
            <person name="Postlethwait J."/>
            <person name="Bobe J."/>
            <person name="Dillon D."/>
            <person name="Chandos A."/>
            <person name="von Hippel F."/>
            <person name="Guiguen Y."/>
        </authorList>
    </citation>
    <scope>NUCLEOTIDE SEQUENCE</scope>
    <source>
        <strain evidence="1">YG-Jan2019</strain>
    </source>
</reference>
<organism evidence="1 2">
    <name type="scientific">Dallia pectoralis</name>
    <name type="common">Alaska blackfish</name>
    <dbReference type="NCBI Taxonomy" id="75939"/>
    <lineage>
        <taxon>Eukaryota</taxon>
        <taxon>Metazoa</taxon>
        <taxon>Chordata</taxon>
        <taxon>Craniata</taxon>
        <taxon>Vertebrata</taxon>
        <taxon>Euteleostomi</taxon>
        <taxon>Actinopterygii</taxon>
        <taxon>Neopterygii</taxon>
        <taxon>Teleostei</taxon>
        <taxon>Protacanthopterygii</taxon>
        <taxon>Esociformes</taxon>
        <taxon>Umbridae</taxon>
        <taxon>Dallia</taxon>
    </lineage>
</organism>
<gene>
    <name evidence="1" type="ORF">DPEC_G00045000</name>
</gene>
<accession>A0ACC2H9I7</accession>
<keyword evidence="2" id="KW-1185">Reference proteome</keyword>
<dbReference type="Proteomes" id="UP001157502">
    <property type="component" value="Chromosome 4"/>
</dbReference>
<evidence type="ECO:0000313" key="2">
    <source>
        <dbReference type="Proteomes" id="UP001157502"/>
    </source>
</evidence>